<evidence type="ECO:0000313" key="5">
    <source>
        <dbReference type="Proteomes" id="UP000008632"/>
    </source>
</evidence>
<dbReference type="SUPFAM" id="SSF51261">
    <property type="entry name" value="Duplicated hybrid motif"/>
    <property type="match status" value="1"/>
</dbReference>
<protein>
    <submittedName>
        <fullName evidence="4">Peptidase M23</fullName>
    </submittedName>
</protein>
<dbReference type="PANTHER" id="PTHR21666">
    <property type="entry name" value="PEPTIDASE-RELATED"/>
    <property type="match status" value="1"/>
</dbReference>
<keyword evidence="5" id="KW-1185">Reference proteome</keyword>
<evidence type="ECO:0000256" key="2">
    <source>
        <dbReference type="SAM" id="MobiDB-lite"/>
    </source>
</evidence>
<sequence>MLGVLLAVACGLVQAQEKRDPTAAERELRKVRAELQEIARERRRLEGQRGDAATRLRRADEQLGRSARELAETEAALQRETQVLAELEQRRDRLRADQDQARERLAALLRASYTLGGKAPLKLLLAQDRAADAQRALAYHRYAQREHARQVQALSASLDELQTVEEGIAQRRAELEALRAAQQEKIAALKRDRGQRAALLSELDTRYQDRQEREKALGQDAKSLEQLLKNLRAAAARAAAEKRAAEQKAREQARRTQATPREGSKPRGPVAATTPPPKVGGLGWPASGDLLARFGGKLPDGRSSSGVLIGAAAGAPVTAVADGTVVFSEWMTGYGLILIIDHGNGYMSLYAHNDALLRDVGDRVRKGDPVARVGSSGGHGRPALYFELRRDGKPVDPSAWLQRR</sequence>
<dbReference type="STRING" id="743721.Psesu_2950"/>
<dbReference type="Gene3D" id="2.70.70.10">
    <property type="entry name" value="Glucose Permease (Domain IIA)"/>
    <property type="match status" value="1"/>
</dbReference>
<dbReference type="RefSeq" id="WP_013536599.1">
    <property type="nucleotide sequence ID" value="NC_014924.1"/>
</dbReference>
<dbReference type="eggNOG" id="COG4942">
    <property type="taxonomic scope" value="Bacteria"/>
</dbReference>
<feature type="domain" description="M23ase beta-sheet core" evidence="3">
    <location>
        <begin position="304"/>
        <end position="397"/>
    </location>
</feature>
<dbReference type="Proteomes" id="UP000008632">
    <property type="component" value="Chromosome"/>
</dbReference>
<dbReference type="GO" id="GO:0004222">
    <property type="term" value="F:metalloendopeptidase activity"/>
    <property type="evidence" value="ECO:0007669"/>
    <property type="project" value="TreeGrafter"/>
</dbReference>
<dbReference type="InterPro" id="IPR050570">
    <property type="entry name" value="Cell_wall_metabolism_enzyme"/>
</dbReference>
<evidence type="ECO:0000313" key="4">
    <source>
        <dbReference type="EMBL" id="ADV28774.1"/>
    </source>
</evidence>
<dbReference type="PANTHER" id="PTHR21666:SF270">
    <property type="entry name" value="MUREIN HYDROLASE ACTIVATOR ENVC"/>
    <property type="match status" value="1"/>
</dbReference>
<feature type="coiled-coil region" evidence="1">
    <location>
        <begin position="24"/>
        <end position="111"/>
    </location>
</feature>
<dbReference type="CDD" id="cd12797">
    <property type="entry name" value="M23_peptidase"/>
    <property type="match status" value="1"/>
</dbReference>
<feature type="region of interest" description="Disordered" evidence="2">
    <location>
        <begin position="239"/>
        <end position="283"/>
    </location>
</feature>
<organism evidence="4 5">
    <name type="scientific">Pseudoxanthomonas suwonensis (strain 11-1)</name>
    <dbReference type="NCBI Taxonomy" id="743721"/>
    <lineage>
        <taxon>Bacteria</taxon>
        <taxon>Pseudomonadati</taxon>
        <taxon>Pseudomonadota</taxon>
        <taxon>Gammaproteobacteria</taxon>
        <taxon>Lysobacterales</taxon>
        <taxon>Lysobacteraceae</taxon>
        <taxon>Pseudoxanthomonas</taxon>
    </lineage>
</organism>
<dbReference type="InterPro" id="IPR016047">
    <property type="entry name" value="M23ase_b-sheet_dom"/>
</dbReference>
<keyword evidence="1" id="KW-0175">Coiled coil</keyword>
<gene>
    <name evidence="4" type="ordered locus">Psesu_2950</name>
</gene>
<proteinExistence type="predicted"/>
<accession>E6WX75</accession>
<name>E6WX75_PSEUU</name>
<dbReference type="HOGENOM" id="CLU_029425_4_0_6"/>
<evidence type="ECO:0000259" key="3">
    <source>
        <dbReference type="Pfam" id="PF01551"/>
    </source>
</evidence>
<dbReference type="EMBL" id="CP002446">
    <property type="protein sequence ID" value="ADV28774.1"/>
    <property type="molecule type" value="Genomic_DNA"/>
</dbReference>
<dbReference type="FunFam" id="2.70.70.10:FF:000003">
    <property type="entry name" value="Murein hydrolase activator EnvC"/>
    <property type="match status" value="1"/>
</dbReference>
<evidence type="ECO:0000256" key="1">
    <source>
        <dbReference type="SAM" id="Coils"/>
    </source>
</evidence>
<dbReference type="AlphaFoldDB" id="E6WX75"/>
<dbReference type="KEGG" id="psu:Psesu_2950"/>
<dbReference type="Gene3D" id="6.10.250.3150">
    <property type="match status" value="1"/>
</dbReference>
<reference evidence="4 5" key="1">
    <citation type="submission" date="2011-01" db="EMBL/GenBank/DDBJ databases">
        <title>Complete sequence of Pseudoxanthomonas suwonensis 11-1.</title>
        <authorList>
            <consortium name="US DOE Joint Genome Institute"/>
            <person name="Lucas S."/>
            <person name="Copeland A."/>
            <person name="Lapidus A."/>
            <person name="Cheng J.-F."/>
            <person name="Goodwin L."/>
            <person name="Pitluck S."/>
            <person name="Teshima H."/>
            <person name="Detter J.C."/>
            <person name="Han C."/>
            <person name="Tapia R."/>
            <person name="Land M."/>
            <person name="Hauser L."/>
            <person name="Kyrpides N."/>
            <person name="Ivanova N."/>
            <person name="Ovchinnikova G."/>
            <person name="Siebers A.K."/>
            <person name="Allgaier M."/>
            <person name="Thelen M.P."/>
            <person name="Hugenholtz P."/>
            <person name="Gladden J."/>
            <person name="Woyke T."/>
        </authorList>
    </citation>
    <scope>NUCLEOTIDE SEQUENCE [LARGE SCALE GENOMIC DNA]</scope>
    <source>
        <strain evidence="5">11-1</strain>
    </source>
</reference>
<dbReference type="Pfam" id="PF01551">
    <property type="entry name" value="Peptidase_M23"/>
    <property type="match status" value="1"/>
</dbReference>
<feature type="compositionally biased region" description="Basic and acidic residues" evidence="2">
    <location>
        <begin position="239"/>
        <end position="254"/>
    </location>
</feature>
<dbReference type="InterPro" id="IPR011055">
    <property type="entry name" value="Dup_hybrid_motif"/>
</dbReference>